<keyword evidence="2" id="KW-0805">Transcription regulation</keyword>
<dbReference type="Pfam" id="PF03466">
    <property type="entry name" value="LysR_substrate"/>
    <property type="match status" value="1"/>
</dbReference>
<comment type="similarity">
    <text evidence="1">Belongs to the LysR transcriptional regulatory family.</text>
</comment>
<evidence type="ECO:0000313" key="6">
    <source>
        <dbReference type="EMBL" id="HIR62409.1"/>
    </source>
</evidence>
<dbReference type="GO" id="GO:0003700">
    <property type="term" value="F:DNA-binding transcription factor activity"/>
    <property type="evidence" value="ECO:0007669"/>
    <property type="project" value="InterPro"/>
</dbReference>
<reference evidence="6" key="1">
    <citation type="submission" date="2020-10" db="EMBL/GenBank/DDBJ databases">
        <authorList>
            <person name="Gilroy R."/>
        </authorList>
    </citation>
    <scope>NUCLEOTIDE SEQUENCE</scope>
    <source>
        <strain evidence="6">ChiHjej13B12-12457</strain>
    </source>
</reference>
<accession>A0A9D1J6R5</accession>
<dbReference type="SUPFAM" id="SSF46785">
    <property type="entry name" value="Winged helix' DNA-binding domain"/>
    <property type="match status" value="1"/>
</dbReference>
<dbReference type="InterPro" id="IPR036390">
    <property type="entry name" value="WH_DNA-bd_sf"/>
</dbReference>
<dbReference type="PROSITE" id="PS50931">
    <property type="entry name" value="HTH_LYSR"/>
    <property type="match status" value="1"/>
</dbReference>
<dbReference type="PRINTS" id="PR00039">
    <property type="entry name" value="HTHLYSR"/>
</dbReference>
<dbReference type="GO" id="GO:0000976">
    <property type="term" value="F:transcription cis-regulatory region binding"/>
    <property type="evidence" value="ECO:0007669"/>
    <property type="project" value="TreeGrafter"/>
</dbReference>
<keyword evidence="4" id="KW-0804">Transcription</keyword>
<feature type="domain" description="HTH lysR-type" evidence="5">
    <location>
        <begin position="1"/>
        <end position="45"/>
    </location>
</feature>
<protein>
    <submittedName>
        <fullName evidence="6">LysR family transcriptional regulator</fullName>
    </submittedName>
</protein>
<evidence type="ECO:0000256" key="3">
    <source>
        <dbReference type="ARBA" id="ARBA00023125"/>
    </source>
</evidence>
<evidence type="ECO:0000313" key="7">
    <source>
        <dbReference type="Proteomes" id="UP000886744"/>
    </source>
</evidence>
<dbReference type="Pfam" id="PF00126">
    <property type="entry name" value="HTH_1"/>
    <property type="match status" value="1"/>
</dbReference>
<evidence type="ECO:0000259" key="5">
    <source>
        <dbReference type="PROSITE" id="PS50931"/>
    </source>
</evidence>
<gene>
    <name evidence="6" type="ORF">IAC94_02645</name>
</gene>
<proteinExistence type="inferred from homology"/>
<dbReference type="AlphaFoldDB" id="A0A9D1J6R5"/>
<dbReference type="InterPro" id="IPR000847">
    <property type="entry name" value="LysR_HTH_N"/>
</dbReference>
<dbReference type="EMBL" id="DVHI01000033">
    <property type="protein sequence ID" value="HIR62409.1"/>
    <property type="molecule type" value="Genomic_DNA"/>
</dbReference>
<comment type="caution">
    <text evidence="6">The sequence shown here is derived from an EMBL/GenBank/DDBJ whole genome shotgun (WGS) entry which is preliminary data.</text>
</comment>
<reference evidence="6" key="2">
    <citation type="journal article" date="2021" name="PeerJ">
        <title>Extensive microbial diversity within the chicken gut microbiome revealed by metagenomics and culture.</title>
        <authorList>
            <person name="Gilroy R."/>
            <person name="Ravi A."/>
            <person name="Getino M."/>
            <person name="Pursley I."/>
            <person name="Horton D.L."/>
            <person name="Alikhan N.F."/>
            <person name="Baker D."/>
            <person name="Gharbi K."/>
            <person name="Hall N."/>
            <person name="Watson M."/>
            <person name="Adriaenssens E.M."/>
            <person name="Foster-Nyarko E."/>
            <person name="Jarju S."/>
            <person name="Secka A."/>
            <person name="Antonio M."/>
            <person name="Oren A."/>
            <person name="Chaudhuri R.R."/>
            <person name="La Ragione R."/>
            <person name="Hildebrand F."/>
            <person name="Pallen M.J."/>
        </authorList>
    </citation>
    <scope>NUCLEOTIDE SEQUENCE</scope>
    <source>
        <strain evidence="6">ChiHjej13B12-12457</strain>
    </source>
</reference>
<dbReference type="Gene3D" id="1.10.10.10">
    <property type="entry name" value="Winged helix-like DNA-binding domain superfamily/Winged helix DNA-binding domain"/>
    <property type="match status" value="1"/>
</dbReference>
<dbReference type="InterPro" id="IPR036388">
    <property type="entry name" value="WH-like_DNA-bd_sf"/>
</dbReference>
<organism evidence="6 7">
    <name type="scientific">Candidatus Coprenecus avistercoris</name>
    <dbReference type="NCBI Taxonomy" id="2840730"/>
    <lineage>
        <taxon>Bacteria</taxon>
        <taxon>Pseudomonadati</taxon>
        <taxon>Bacteroidota</taxon>
        <taxon>Bacteroidia</taxon>
        <taxon>Bacteroidales</taxon>
        <taxon>Rikenellaceae</taxon>
        <taxon>Rikenellaceae incertae sedis</taxon>
        <taxon>Candidatus Coprenecus</taxon>
    </lineage>
</organism>
<dbReference type="Proteomes" id="UP000886744">
    <property type="component" value="Unassembled WGS sequence"/>
</dbReference>
<dbReference type="InterPro" id="IPR005119">
    <property type="entry name" value="LysR_subst-bd"/>
</dbReference>
<evidence type="ECO:0000256" key="2">
    <source>
        <dbReference type="ARBA" id="ARBA00023015"/>
    </source>
</evidence>
<evidence type="ECO:0000256" key="1">
    <source>
        <dbReference type="ARBA" id="ARBA00009437"/>
    </source>
</evidence>
<dbReference type="Gene3D" id="3.40.190.10">
    <property type="entry name" value="Periplasmic binding protein-like II"/>
    <property type="match status" value="1"/>
</dbReference>
<keyword evidence="3" id="KW-0238">DNA-binding</keyword>
<dbReference type="SUPFAM" id="SSF53850">
    <property type="entry name" value="Periplasmic binding protein-like II"/>
    <property type="match status" value="1"/>
</dbReference>
<evidence type="ECO:0000256" key="4">
    <source>
        <dbReference type="ARBA" id="ARBA00023163"/>
    </source>
</evidence>
<name>A0A9D1J6R5_9BACT</name>
<dbReference type="PANTHER" id="PTHR30126">
    <property type="entry name" value="HTH-TYPE TRANSCRIPTIONAL REGULATOR"/>
    <property type="match status" value="1"/>
</dbReference>
<dbReference type="PANTHER" id="PTHR30126:SF40">
    <property type="entry name" value="HTH-TYPE TRANSCRIPTIONAL REGULATOR GLTR"/>
    <property type="match status" value="1"/>
</dbReference>
<sequence length="185" mass="20597">MKGSFTAAAKELGITQPAVSNHISELEGSVGDMLFYRSRKETVLTPKGKILFEYAEKILNLYRCADRELMPPRREDRRRLVVAAIPEAAKFVLRPLIDSYLRIYPGAEISVLERTREEAVAMLADSEADLAVTEAPVEGYDSTVFAVLNISGASRPMATWYLSRTAGTGNNEVINDFLLCCRTFK</sequence>